<evidence type="ECO:0000313" key="3">
    <source>
        <dbReference type="Proteomes" id="UP000473525"/>
    </source>
</evidence>
<gene>
    <name evidence="2" type="ORF">GON03_19180</name>
</gene>
<keyword evidence="3" id="KW-1185">Reference proteome</keyword>
<dbReference type="EMBL" id="WSEK01000005">
    <property type="protein sequence ID" value="MVQ51309.1"/>
    <property type="molecule type" value="Genomic_DNA"/>
</dbReference>
<protein>
    <submittedName>
        <fullName evidence="2">Uncharacterized protein</fullName>
    </submittedName>
</protein>
<reference evidence="2 3" key="1">
    <citation type="submission" date="2019-12" db="EMBL/GenBank/DDBJ databases">
        <authorList>
            <person name="Huq M.A."/>
        </authorList>
    </citation>
    <scope>NUCLEOTIDE SEQUENCE [LARGE SCALE GENOMIC DNA]</scope>
    <source>
        <strain evidence="2 3">MAH-18</strain>
    </source>
</reference>
<name>A0A6L6XVV1_9ACTN</name>
<comment type="caution">
    <text evidence="2">The sequence shown here is derived from an EMBL/GenBank/DDBJ whole genome shotgun (WGS) entry which is preliminary data.</text>
</comment>
<sequence>MTRQAKTPRQRAEEALAVATRQEKRLRARARDLRSQLEEAEREHRAALARRDHLATHPDLQPYPTSTSTGDDA</sequence>
<proteinExistence type="predicted"/>
<feature type="compositionally biased region" description="Polar residues" evidence="1">
    <location>
        <begin position="63"/>
        <end position="73"/>
    </location>
</feature>
<evidence type="ECO:0000256" key="1">
    <source>
        <dbReference type="SAM" id="MobiDB-lite"/>
    </source>
</evidence>
<dbReference type="RefSeq" id="WP_157346111.1">
    <property type="nucleotide sequence ID" value="NZ_WSEK01000005.1"/>
</dbReference>
<dbReference type="AlphaFoldDB" id="A0A6L6XVV1"/>
<feature type="compositionally biased region" description="Basic and acidic residues" evidence="1">
    <location>
        <begin position="23"/>
        <end position="56"/>
    </location>
</feature>
<dbReference type="Proteomes" id="UP000473525">
    <property type="component" value="Unassembled WGS sequence"/>
</dbReference>
<organism evidence="2 3">
    <name type="scientific">Nocardioides agri</name>
    <dbReference type="NCBI Taxonomy" id="2682843"/>
    <lineage>
        <taxon>Bacteria</taxon>
        <taxon>Bacillati</taxon>
        <taxon>Actinomycetota</taxon>
        <taxon>Actinomycetes</taxon>
        <taxon>Propionibacteriales</taxon>
        <taxon>Nocardioidaceae</taxon>
        <taxon>Nocardioides</taxon>
    </lineage>
</organism>
<accession>A0A6L6XVV1</accession>
<evidence type="ECO:0000313" key="2">
    <source>
        <dbReference type="EMBL" id="MVQ51309.1"/>
    </source>
</evidence>
<feature type="region of interest" description="Disordered" evidence="1">
    <location>
        <begin position="23"/>
        <end position="73"/>
    </location>
</feature>